<evidence type="ECO:0000313" key="8">
    <source>
        <dbReference type="EMBL" id="KAF9951476.1"/>
    </source>
</evidence>
<dbReference type="InterPro" id="IPR012337">
    <property type="entry name" value="RNaseH-like_sf"/>
</dbReference>
<keyword evidence="6" id="KW-0539">Nucleus</keyword>
<evidence type="ECO:0000256" key="4">
    <source>
        <dbReference type="ARBA" id="ARBA00022801"/>
    </source>
</evidence>
<dbReference type="OrthoDB" id="8191639at2759"/>
<dbReference type="Proteomes" id="UP000749646">
    <property type="component" value="Unassembled WGS sequence"/>
</dbReference>
<comment type="subcellular location">
    <subcellularLocation>
        <location evidence="1">Nucleus</location>
    </subcellularLocation>
</comment>
<dbReference type="Pfam" id="PF00929">
    <property type="entry name" value="RNase_T"/>
    <property type="match status" value="1"/>
</dbReference>
<keyword evidence="3" id="KW-0540">Nuclease</keyword>
<dbReference type="InterPro" id="IPR034922">
    <property type="entry name" value="REX1-like_exo"/>
</dbReference>
<comment type="caution">
    <text evidence="8">The sequence shown here is derived from an EMBL/GenBank/DDBJ whole genome shotgun (WGS) entry which is preliminary data.</text>
</comment>
<protein>
    <recommendedName>
        <fullName evidence="7">Exonuclease domain-containing protein</fullName>
    </recommendedName>
</protein>
<evidence type="ECO:0000256" key="1">
    <source>
        <dbReference type="ARBA" id="ARBA00004123"/>
    </source>
</evidence>
<keyword evidence="4" id="KW-0378">Hydrolase</keyword>
<dbReference type="Gene3D" id="3.30.420.10">
    <property type="entry name" value="Ribonuclease H-like superfamily/Ribonuclease H"/>
    <property type="match status" value="1"/>
</dbReference>
<dbReference type="PANTHER" id="PTHR12801:SF115">
    <property type="entry name" value="FI18136P1-RELATED"/>
    <property type="match status" value="1"/>
</dbReference>
<reference evidence="8" key="1">
    <citation type="journal article" date="2020" name="Fungal Divers.">
        <title>Resolving the Mortierellaceae phylogeny through synthesis of multi-gene phylogenetics and phylogenomics.</title>
        <authorList>
            <person name="Vandepol N."/>
            <person name="Liber J."/>
            <person name="Desiro A."/>
            <person name="Na H."/>
            <person name="Kennedy M."/>
            <person name="Barry K."/>
            <person name="Grigoriev I.V."/>
            <person name="Miller A.N."/>
            <person name="O'Donnell K."/>
            <person name="Stajich J.E."/>
            <person name="Bonito G."/>
        </authorList>
    </citation>
    <scope>NUCLEOTIDE SEQUENCE</scope>
    <source>
        <strain evidence="8">MES-2147</strain>
    </source>
</reference>
<dbReference type="CDD" id="cd06145">
    <property type="entry name" value="REX1_like"/>
    <property type="match status" value="1"/>
</dbReference>
<feature type="domain" description="Exonuclease" evidence="7">
    <location>
        <begin position="1"/>
        <end position="139"/>
    </location>
</feature>
<evidence type="ECO:0000256" key="2">
    <source>
        <dbReference type="ARBA" id="ARBA00006357"/>
    </source>
</evidence>
<dbReference type="InterPro" id="IPR013520">
    <property type="entry name" value="Ribonucl_H"/>
</dbReference>
<gene>
    <name evidence="8" type="ORF">BGZ65_005924</name>
</gene>
<proteinExistence type="inferred from homology"/>
<dbReference type="GO" id="GO:0005634">
    <property type="term" value="C:nucleus"/>
    <property type="evidence" value="ECO:0007669"/>
    <property type="project" value="UniProtKB-SubCell"/>
</dbReference>
<evidence type="ECO:0000259" key="7">
    <source>
        <dbReference type="SMART" id="SM00479"/>
    </source>
</evidence>
<evidence type="ECO:0000256" key="3">
    <source>
        <dbReference type="ARBA" id="ARBA00022722"/>
    </source>
</evidence>
<dbReference type="GO" id="GO:0004527">
    <property type="term" value="F:exonuclease activity"/>
    <property type="evidence" value="ECO:0007669"/>
    <property type="project" value="UniProtKB-KW"/>
</dbReference>
<evidence type="ECO:0000256" key="5">
    <source>
        <dbReference type="ARBA" id="ARBA00022839"/>
    </source>
</evidence>
<keyword evidence="5" id="KW-0269">Exonuclease</keyword>
<feature type="non-terminal residue" evidence="8">
    <location>
        <position position="1"/>
    </location>
</feature>
<accession>A0A9P6J011</accession>
<dbReference type="PANTHER" id="PTHR12801">
    <property type="entry name" value="RNA EXONUCLEASE REXO1 / RECO3 FAMILY MEMBER-RELATED"/>
    <property type="match status" value="1"/>
</dbReference>
<dbReference type="EMBL" id="JAAAHW010007078">
    <property type="protein sequence ID" value="KAF9951476.1"/>
    <property type="molecule type" value="Genomic_DNA"/>
</dbReference>
<comment type="similarity">
    <text evidence="2">Belongs to the REXO1/REXO3 family.</text>
</comment>
<dbReference type="InterPro" id="IPR047021">
    <property type="entry name" value="REXO1/3/4-like"/>
</dbReference>
<dbReference type="InterPro" id="IPR036397">
    <property type="entry name" value="RNaseH_sf"/>
</dbReference>
<dbReference type="GO" id="GO:0003676">
    <property type="term" value="F:nucleic acid binding"/>
    <property type="evidence" value="ECO:0007669"/>
    <property type="project" value="InterPro"/>
</dbReference>
<name>A0A9P6J011_9FUNG</name>
<organism evidence="8 9">
    <name type="scientific">Modicella reniformis</name>
    <dbReference type="NCBI Taxonomy" id="1440133"/>
    <lineage>
        <taxon>Eukaryota</taxon>
        <taxon>Fungi</taxon>
        <taxon>Fungi incertae sedis</taxon>
        <taxon>Mucoromycota</taxon>
        <taxon>Mortierellomycotina</taxon>
        <taxon>Mortierellomycetes</taxon>
        <taxon>Mortierellales</taxon>
        <taxon>Mortierellaceae</taxon>
        <taxon>Modicella</taxon>
    </lineage>
</organism>
<dbReference type="AlphaFoldDB" id="A0A9P6J011"/>
<dbReference type="SUPFAM" id="SSF53098">
    <property type="entry name" value="Ribonuclease H-like"/>
    <property type="match status" value="1"/>
</dbReference>
<sequence length="141" mass="16303">ISVVDKNGKPIMDDMVKPKHHVLDLNSRFSGITSLDGAEYTIEEVRNRFLELIDRNTIVIGQSLENDFKVLRLIHTRVIDTAMLYPHPHRLQNHRYSLQKLAREHLQIHIQDSESGHDSFVDAKTCLDLVRLKIPKTANEE</sequence>
<evidence type="ECO:0000256" key="6">
    <source>
        <dbReference type="ARBA" id="ARBA00023242"/>
    </source>
</evidence>
<keyword evidence="9" id="KW-1185">Reference proteome</keyword>
<evidence type="ECO:0000313" key="9">
    <source>
        <dbReference type="Proteomes" id="UP000749646"/>
    </source>
</evidence>
<dbReference type="SMART" id="SM00479">
    <property type="entry name" value="EXOIII"/>
    <property type="match status" value="1"/>
</dbReference>